<dbReference type="InterPro" id="IPR001087">
    <property type="entry name" value="GDSL"/>
</dbReference>
<dbReference type="Pfam" id="PF00657">
    <property type="entry name" value="Lipase_GDSL"/>
    <property type="match status" value="1"/>
</dbReference>
<dbReference type="EMBL" id="JADGMS010000008">
    <property type="protein sequence ID" value="KAF9676995.1"/>
    <property type="molecule type" value="Genomic_DNA"/>
</dbReference>
<keyword evidence="4" id="KW-1185">Reference proteome</keyword>
<evidence type="ECO:0000313" key="3">
    <source>
        <dbReference type="EMBL" id="KAF9676995.1"/>
    </source>
</evidence>
<reference evidence="3 4" key="1">
    <citation type="submission" date="2020-10" db="EMBL/GenBank/DDBJ databases">
        <title>Plant Genome Project.</title>
        <authorList>
            <person name="Zhang R.-G."/>
        </authorList>
    </citation>
    <scope>NUCLEOTIDE SEQUENCE [LARGE SCALE GENOMIC DNA]</scope>
    <source>
        <strain evidence="3">FAFU-HL-1</strain>
        <tissue evidence="3">Leaf</tissue>
    </source>
</reference>
<dbReference type="InterPro" id="IPR050592">
    <property type="entry name" value="GDSL_lipolytic_enzyme"/>
</dbReference>
<evidence type="ECO:0000313" key="4">
    <source>
        <dbReference type="Proteomes" id="UP000657918"/>
    </source>
</evidence>
<accession>A0A835JT21</accession>
<proteinExistence type="inferred from homology"/>
<name>A0A835JT21_9ROSI</name>
<keyword evidence="2" id="KW-0732">Signal</keyword>
<dbReference type="InterPro" id="IPR036514">
    <property type="entry name" value="SGNH_hydro_sf"/>
</dbReference>
<dbReference type="Proteomes" id="UP000657918">
    <property type="component" value="Chromosome 8"/>
</dbReference>
<dbReference type="Gene3D" id="3.40.50.1110">
    <property type="entry name" value="SGNH hydrolase"/>
    <property type="match status" value="2"/>
</dbReference>
<feature type="chain" id="PRO_5032589965" description="GDSL esterase/lipase" evidence="2">
    <location>
        <begin position="24"/>
        <end position="277"/>
    </location>
</feature>
<dbReference type="SUPFAM" id="SSF52266">
    <property type="entry name" value="SGNH hydrolase"/>
    <property type="match status" value="1"/>
</dbReference>
<sequence length="277" mass="30776">MANIKLWAVLVCISAIFFNTGNATGPRSLSRFPAILVFGDSTVDSGNNNDIDTLFKANFRPYGIRYHGHTPTGRFSDGRLIPDFLASILKIKHAVPPFLKPNLSDHEIVTGVSFASAGSGYDDVTNDVFQVISFPKQIDMFRNYTARLRRIVGEQKAKKIVRGALVIISSGTNDISTTRMDKNDTRLSNYPWICMQQLYDLGCRSIIVAGLPPIGFVETNKGCCGTGFVEMGPLCNPTTPTCRSPSRYLFWDAVHPSQSTYQYLTKYITKKVLPKFL</sequence>
<dbReference type="PANTHER" id="PTHR45642:SF120">
    <property type="entry name" value="GDSL-LIKE LIPASE_ACYLHYDROLASE"/>
    <property type="match status" value="1"/>
</dbReference>
<organism evidence="3 4">
    <name type="scientific">Salix dunnii</name>
    <dbReference type="NCBI Taxonomy" id="1413687"/>
    <lineage>
        <taxon>Eukaryota</taxon>
        <taxon>Viridiplantae</taxon>
        <taxon>Streptophyta</taxon>
        <taxon>Embryophyta</taxon>
        <taxon>Tracheophyta</taxon>
        <taxon>Spermatophyta</taxon>
        <taxon>Magnoliopsida</taxon>
        <taxon>eudicotyledons</taxon>
        <taxon>Gunneridae</taxon>
        <taxon>Pentapetalae</taxon>
        <taxon>rosids</taxon>
        <taxon>fabids</taxon>
        <taxon>Malpighiales</taxon>
        <taxon>Salicaceae</taxon>
        <taxon>Saliceae</taxon>
        <taxon>Salix</taxon>
    </lineage>
</organism>
<evidence type="ECO:0000256" key="1">
    <source>
        <dbReference type="ARBA" id="ARBA00008668"/>
    </source>
</evidence>
<dbReference type="AlphaFoldDB" id="A0A835JT21"/>
<gene>
    <name evidence="3" type="ORF">SADUNF_Sadunf08G0061300</name>
</gene>
<dbReference type="PANTHER" id="PTHR45642">
    <property type="entry name" value="GDSL ESTERASE/LIPASE EXL3"/>
    <property type="match status" value="1"/>
</dbReference>
<evidence type="ECO:0008006" key="5">
    <source>
        <dbReference type="Google" id="ProtNLM"/>
    </source>
</evidence>
<comment type="similarity">
    <text evidence="1">Belongs to the 'GDSL' lipolytic enzyme family.</text>
</comment>
<dbReference type="GO" id="GO:0016788">
    <property type="term" value="F:hydrolase activity, acting on ester bonds"/>
    <property type="evidence" value="ECO:0007669"/>
    <property type="project" value="InterPro"/>
</dbReference>
<evidence type="ECO:0000256" key="2">
    <source>
        <dbReference type="SAM" id="SignalP"/>
    </source>
</evidence>
<dbReference type="OrthoDB" id="1600564at2759"/>
<protein>
    <recommendedName>
        <fullName evidence="5">GDSL esterase/lipase</fullName>
    </recommendedName>
</protein>
<comment type="caution">
    <text evidence="3">The sequence shown here is derived from an EMBL/GenBank/DDBJ whole genome shotgun (WGS) entry which is preliminary data.</text>
</comment>
<feature type="signal peptide" evidence="2">
    <location>
        <begin position="1"/>
        <end position="23"/>
    </location>
</feature>